<name>A0A478FQQ6_9MOLU</name>
<gene>
    <name evidence="3" type="ORF">MHSWG343_02610</name>
</gene>
<feature type="binding site" evidence="2">
    <location>
        <position position="179"/>
    </location>
    <ligand>
        <name>Fe cation</name>
        <dbReference type="ChEBI" id="CHEBI:24875"/>
        <label>2</label>
    </ligand>
</feature>
<dbReference type="AlphaFoldDB" id="A0A478FQQ6"/>
<evidence type="ECO:0000313" key="4">
    <source>
        <dbReference type="Proteomes" id="UP000324831"/>
    </source>
</evidence>
<comment type="caution">
    <text evidence="3">The sequence shown here is derived from an EMBL/GenBank/DDBJ whole genome shotgun (WGS) entry which is preliminary data.</text>
</comment>
<feature type="binding site" evidence="2">
    <location>
        <position position="39"/>
    </location>
    <ligand>
        <name>Fe cation</name>
        <dbReference type="ChEBI" id="CHEBI:24875"/>
        <label>1</label>
    </ligand>
</feature>
<evidence type="ECO:0000256" key="2">
    <source>
        <dbReference type="PIRSR" id="PIRSR004789-51"/>
    </source>
</evidence>
<dbReference type="Gene3D" id="3.60.21.10">
    <property type="match status" value="1"/>
</dbReference>
<dbReference type="InterPro" id="IPR005235">
    <property type="entry name" value="YmdB-like"/>
</dbReference>
<dbReference type="PIRSF" id="PIRSF004789">
    <property type="entry name" value="DR1281"/>
    <property type="match status" value="1"/>
</dbReference>
<feature type="binding site" evidence="2">
    <location>
        <position position="8"/>
    </location>
    <ligand>
        <name>Fe cation</name>
        <dbReference type="ChEBI" id="CHEBI:24875"/>
        <label>1</label>
    </ligand>
</feature>
<feature type="binding site" evidence="2">
    <location>
        <position position="39"/>
    </location>
    <ligand>
        <name>Fe cation</name>
        <dbReference type="ChEBI" id="CHEBI:24875"/>
        <label>2</label>
    </ligand>
</feature>
<accession>A0A478FQQ6</accession>
<dbReference type="Proteomes" id="UP000324831">
    <property type="component" value="Unassembled WGS sequence"/>
</dbReference>
<dbReference type="SUPFAM" id="SSF56300">
    <property type="entry name" value="Metallo-dependent phosphatases"/>
    <property type="match status" value="1"/>
</dbReference>
<dbReference type="EMBL" id="BIMN01000001">
    <property type="protein sequence ID" value="GCE63274.1"/>
    <property type="molecule type" value="Genomic_DNA"/>
</dbReference>
<dbReference type="GO" id="GO:0046872">
    <property type="term" value="F:metal ion binding"/>
    <property type="evidence" value="ECO:0007669"/>
    <property type="project" value="UniProtKB-KW"/>
</dbReference>
<feature type="binding site" evidence="2">
    <location>
        <position position="181"/>
    </location>
    <ligand>
        <name>Fe cation</name>
        <dbReference type="ChEBI" id="CHEBI:24875"/>
        <label>1</label>
    </ligand>
</feature>
<feature type="binding site" evidence="2">
    <location>
        <position position="154"/>
    </location>
    <ligand>
        <name>Fe cation</name>
        <dbReference type="ChEBI" id="CHEBI:24875"/>
        <label>2</label>
    </ligand>
</feature>
<dbReference type="NCBIfam" id="TIGR00282">
    <property type="entry name" value="TIGR00282 family metallophosphoesterase"/>
    <property type="match status" value="1"/>
</dbReference>
<evidence type="ECO:0000313" key="3">
    <source>
        <dbReference type="EMBL" id="GCE63274.1"/>
    </source>
</evidence>
<evidence type="ECO:0000256" key="1">
    <source>
        <dbReference type="PIRSR" id="PIRSR004789-50"/>
    </source>
</evidence>
<feature type="active site" description="Proton donor" evidence="1">
    <location>
        <position position="68"/>
    </location>
</feature>
<dbReference type="PANTHER" id="PTHR36303">
    <property type="entry name" value="2',3'-CYCLIC-NUCLEOTIDE 2'-PHOSPHODIESTERASE"/>
    <property type="match status" value="1"/>
</dbReference>
<reference evidence="3 4" key="1">
    <citation type="submission" date="2019-01" db="EMBL/GenBank/DDBJ databases">
        <title>Draft genome sequences of Candidatus Mycoplasma haemohominis SWG34-3 identified from a patient with pyrexia, anemia and liver dysfunction.</title>
        <authorList>
            <person name="Sekizuka T."/>
            <person name="Hattori N."/>
            <person name="Katano H."/>
            <person name="Takuma T."/>
            <person name="Ito T."/>
            <person name="Arai N."/>
            <person name="Yanai R."/>
            <person name="Ishii S."/>
            <person name="Miura Y."/>
            <person name="Tokunaga T."/>
            <person name="Watanabe H."/>
            <person name="Nomura N."/>
            <person name="Eguchi J."/>
            <person name="Arai T."/>
            <person name="Hasegawa H."/>
            <person name="Nakamaki T."/>
            <person name="Wakita T."/>
            <person name="Niki Y."/>
            <person name="Kuroda M."/>
        </authorList>
    </citation>
    <scope>NUCLEOTIDE SEQUENCE [LARGE SCALE GENOMIC DNA]</scope>
    <source>
        <strain evidence="3">SWG34-3</strain>
    </source>
</reference>
<dbReference type="InterPro" id="IPR029052">
    <property type="entry name" value="Metallo-depent_PP-like"/>
</dbReference>
<feature type="binding site" evidence="2">
    <location>
        <position position="67"/>
    </location>
    <ligand>
        <name>Fe cation</name>
        <dbReference type="ChEBI" id="CHEBI:24875"/>
        <label>2</label>
    </ligand>
</feature>
<keyword evidence="2" id="KW-0479">Metal-binding</keyword>
<feature type="binding site" evidence="2">
    <location>
        <position position="40"/>
    </location>
    <ligand>
        <name>Fe cation</name>
        <dbReference type="ChEBI" id="CHEBI:24875"/>
        <label>1</label>
    </ligand>
</feature>
<dbReference type="GO" id="GO:0004113">
    <property type="term" value="F:2',3'-cyclic-nucleotide 3'-phosphodiesterase activity"/>
    <property type="evidence" value="ECO:0007669"/>
    <property type="project" value="TreeGrafter"/>
</dbReference>
<organism evidence="3 4">
    <name type="scientific">Candidatus Mycoplasma haematohominis</name>
    <dbReference type="NCBI Taxonomy" id="1494318"/>
    <lineage>
        <taxon>Bacteria</taxon>
        <taxon>Bacillati</taxon>
        <taxon>Mycoplasmatota</taxon>
        <taxon>Mollicutes</taxon>
        <taxon>Mycoplasmataceae</taxon>
        <taxon>Mycoplasma</taxon>
    </lineage>
</organism>
<protein>
    <submittedName>
        <fullName evidence="3">Calcineurin-like phosphoesterase</fullName>
    </submittedName>
</protein>
<sequence>MKILFIGDIFGSSGRSVLATNLKKIIEEQSIDLVIANAENSAHGKGITEKIYRQLSSYGINFFTMGNHTWAKKEGLPVLEMSNVVRPHNLKEEFAHSNIGLGSKLFVCKGLKIRITNLLGNSVYFKHMQENAFVSMKNLLEAVDKPDVHIVDLHAETTSEKYAFLWAFNGQVDAILGTHTHVPTNDACITKEGTAFMCDVGMTGPAHGVIGGKKDEIINKFFNPSVSFTLEVQKGPKQLCSVILEFDEDKKRMSKITPLIIREGFEWLGKSNIY</sequence>
<proteinExistence type="predicted"/>
<dbReference type="PANTHER" id="PTHR36303:SF1">
    <property type="entry name" value="2',3'-CYCLIC-NUCLEOTIDE 2'-PHOSPHODIESTERASE"/>
    <property type="match status" value="1"/>
</dbReference>
<dbReference type="Pfam" id="PF13277">
    <property type="entry name" value="YmdB"/>
    <property type="match status" value="1"/>
</dbReference>